<dbReference type="InterPro" id="IPR029044">
    <property type="entry name" value="Nucleotide-diphossugar_trans"/>
</dbReference>
<evidence type="ECO:0000256" key="4">
    <source>
        <dbReference type="ARBA" id="ARBA00022679"/>
    </source>
</evidence>
<reference evidence="7" key="1">
    <citation type="journal article" date="2019" name="Int. J. Syst. Evol. Microbiol.">
        <title>The Global Catalogue of Microorganisms (GCM) 10K type strain sequencing project: providing services to taxonomists for standard genome sequencing and annotation.</title>
        <authorList>
            <consortium name="The Broad Institute Genomics Platform"/>
            <consortium name="The Broad Institute Genome Sequencing Center for Infectious Disease"/>
            <person name="Wu L."/>
            <person name="Ma J."/>
        </authorList>
    </citation>
    <scope>NUCLEOTIDE SEQUENCE [LARGE SCALE GENOMIC DNA]</scope>
    <source>
        <strain evidence="7">JCM 18126</strain>
    </source>
</reference>
<accession>A0ABP9HMB2</accession>
<sequence length="410" mass="44697">MSRQPAPAPLRVLGYDLITREVETPATPDGPEPATALVLVRWRGRPLGLVEVPNGSDDLIASRVDEAARELHSAELDAEVPLELSRQPLLSVVVATLRNPEAAVRCVRRILDGDYPHVEVLLVDNDDSPLALRQIAARTFGPEDPVVLVHEPRRGLSRARNAGLAAAEGEFVVFTDDDVLVDRGWARALVGALLSGDDVACATGPIIPSELVTPSQRWLEEYGGFSKGFERKKFNLTTHRLDTPLFPFDSGKFGSGANLAFRTDRLRQLGGFAEDLGAGTLAHGGEDLDVLLRTVRAGHSIVYEPSALLWHAHRRSYEALRRQMYRYGVGLSATVTKWMLEDRRTAGEVLSRVPAGLGQLLNGRSAKNARKSTSYPRVLSILELVGVCAGPVAYVRSRRRTAQRDASAGN</sequence>
<evidence type="ECO:0000256" key="1">
    <source>
        <dbReference type="ARBA" id="ARBA00004776"/>
    </source>
</evidence>
<organism evidence="6 7">
    <name type="scientific">Kineococcus glutinatus</name>
    <dbReference type="NCBI Taxonomy" id="1070872"/>
    <lineage>
        <taxon>Bacteria</taxon>
        <taxon>Bacillati</taxon>
        <taxon>Actinomycetota</taxon>
        <taxon>Actinomycetes</taxon>
        <taxon>Kineosporiales</taxon>
        <taxon>Kineosporiaceae</taxon>
        <taxon>Kineococcus</taxon>
    </lineage>
</organism>
<dbReference type="Proteomes" id="UP001501195">
    <property type="component" value="Unassembled WGS sequence"/>
</dbReference>
<dbReference type="Gene3D" id="3.90.550.10">
    <property type="entry name" value="Spore Coat Polysaccharide Biosynthesis Protein SpsA, Chain A"/>
    <property type="match status" value="1"/>
</dbReference>
<name>A0ABP9HMB2_9ACTN</name>
<evidence type="ECO:0000313" key="7">
    <source>
        <dbReference type="Proteomes" id="UP001501195"/>
    </source>
</evidence>
<dbReference type="SUPFAM" id="SSF53448">
    <property type="entry name" value="Nucleotide-diphospho-sugar transferases"/>
    <property type="match status" value="1"/>
</dbReference>
<dbReference type="InterPro" id="IPR001173">
    <property type="entry name" value="Glyco_trans_2-like"/>
</dbReference>
<keyword evidence="7" id="KW-1185">Reference proteome</keyword>
<dbReference type="PANTHER" id="PTHR43179:SF12">
    <property type="entry name" value="GALACTOFURANOSYLTRANSFERASE GLFT2"/>
    <property type="match status" value="1"/>
</dbReference>
<keyword evidence="3" id="KW-0328">Glycosyltransferase</keyword>
<dbReference type="PANTHER" id="PTHR43179">
    <property type="entry name" value="RHAMNOSYLTRANSFERASE WBBL"/>
    <property type="match status" value="1"/>
</dbReference>
<evidence type="ECO:0000256" key="3">
    <source>
        <dbReference type="ARBA" id="ARBA00022676"/>
    </source>
</evidence>
<comment type="pathway">
    <text evidence="1">Cell wall biogenesis; cell wall polysaccharide biosynthesis.</text>
</comment>
<feature type="domain" description="Glycosyltransferase 2-like" evidence="5">
    <location>
        <begin position="91"/>
        <end position="249"/>
    </location>
</feature>
<evidence type="ECO:0000256" key="2">
    <source>
        <dbReference type="ARBA" id="ARBA00006739"/>
    </source>
</evidence>
<dbReference type="EMBL" id="BAABIL010000184">
    <property type="protein sequence ID" value="GAA4974098.1"/>
    <property type="molecule type" value="Genomic_DNA"/>
</dbReference>
<comment type="caution">
    <text evidence="6">The sequence shown here is derived from an EMBL/GenBank/DDBJ whole genome shotgun (WGS) entry which is preliminary data.</text>
</comment>
<gene>
    <name evidence="6" type="ORF">GCM10023225_14220</name>
</gene>
<comment type="similarity">
    <text evidence="2">Belongs to the glycosyltransferase 2 family.</text>
</comment>
<dbReference type="Pfam" id="PF00535">
    <property type="entry name" value="Glycos_transf_2"/>
    <property type="match status" value="1"/>
</dbReference>
<dbReference type="RefSeq" id="WP_345711736.1">
    <property type="nucleotide sequence ID" value="NZ_BAABIL010000184.1"/>
</dbReference>
<keyword evidence="4" id="KW-0808">Transferase</keyword>
<evidence type="ECO:0000259" key="5">
    <source>
        <dbReference type="Pfam" id="PF00535"/>
    </source>
</evidence>
<proteinExistence type="inferred from homology"/>
<evidence type="ECO:0000313" key="6">
    <source>
        <dbReference type="EMBL" id="GAA4974098.1"/>
    </source>
</evidence>
<protein>
    <recommendedName>
        <fullName evidence="5">Glycosyltransferase 2-like domain-containing protein</fullName>
    </recommendedName>
</protein>